<feature type="compositionally biased region" description="Polar residues" evidence="24">
    <location>
        <begin position="644"/>
        <end position="664"/>
    </location>
</feature>
<dbReference type="PROSITE" id="PS50011">
    <property type="entry name" value="PROTEIN_KINASE_DOM"/>
    <property type="match status" value="1"/>
</dbReference>
<evidence type="ECO:0000256" key="9">
    <source>
        <dbReference type="ARBA" id="ARBA00022750"/>
    </source>
</evidence>
<evidence type="ECO:0000313" key="29">
    <source>
        <dbReference type="Proteomes" id="UP000436088"/>
    </source>
</evidence>
<evidence type="ECO:0000256" key="4">
    <source>
        <dbReference type="ARBA" id="ARBA00022679"/>
    </source>
</evidence>
<dbReference type="Pfam" id="PF00078">
    <property type="entry name" value="RVT_1"/>
    <property type="match status" value="1"/>
</dbReference>
<dbReference type="GO" id="GO:0004519">
    <property type="term" value="F:endonuclease activity"/>
    <property type="evidence" value="ECO:0007669"/>
    <property type="project" value="UniProtKB-KW"/>
</dbReference>
<evidence type="ECO:0000256" key="16">
    <source>
        <dbReference type="ARBA" id="ARBA00022918"/>
    </source>
</evidence>
<feature type="domain" description="CCHC-type" evidence="26">
    <location>
        <begin position="599"/>
        <end position="614"/>
    </location>
</feature>
<dbReference type="GO" id="GO:0005524">
    <property type="term" value="F:ATP binding"/>
    <property type="evidence" value="ECO:0007669"/>
    <property type="project" value="UniProtKB-UniRule"/>
</dbReference>
<dbReference type="SMART" id="SM00343">
    <property type="entry name" value="ZnF_C2HC"/>
    <property type="match status" value="1"/>
</dbReference>
<name>A0A6A3AR82_HIBSY</name>
<evidence type="ECO:0000256" key="5">
    <source>
        <dbReference type="ARBA" id="ARBA00022695"/>
    </source>
</evidence>
<dbReference type="InterPro" id="IPR043128">
    <property type="entry name" value="Rev_trsase/Diguanyl_cyclase"/>
</dbReference>
<evidence type="ECO:0000256" key="2">
    <source>
        <dbReference type="ARBA" id="ARBA00022527"/>
    </source>
</evidence>
<evidence type="ECO:0000256" key="24">
    <source>
        <dbReference type="SAM" id="MobiDB-lite"/>
    </source>
</evidence>
<dbReference type="CDD" id="cd09274">
    <property type="entry name" value="RNase_HI_RT_Ty3"/>
    <property type="match status" value="1"/>
</dbReference>
<dbReference type="PANTHER" id="PTHR37984:SF5">
    <property type="entry name" value="PROTEIN NYNRIN-LIKE"/>
    <property type="match status" value="1"/>
</dbReference>
<dbReference type="InterPro" id="IPR016197">
    <property type="entry name" value="Chromo-like_dom_sf"/>
</dbReference>
<evidence type="ECO:0000313" key="28">
    <source>
        <dbReference type="EMBL" id="KAE8707211.1"/>
    </source>
</evidence>
<keyword evidence="13 23" id="KW-0067">ATP-binding</keyword>
<feature type="compositionally biased region" description="Low complexity" evidence="24">
    <location>
        <begin position="621"/>
        <end position="636"/>
    </location>
</feature>
<dbReference type="GO" id="GO:0003887">
    <property type="term" value="F:DNA-directed DNA polymerase activity"/>
    <property type="evidence" value="ECO:0007669"/>
    <property type="project" value="UniProtKB-KW"/>
</dbReference>
<dbReference type="Gene3D" id="4.10.60.10">
    <property type="entry name" value="Zinc finger, CCHC-type"/>
    <property type="match status" value="1"/>
</dbReference>
<evidence type="ECO:0000259" key="25">
    <source>
        <dbReference type="PROSITE" id="PS50011"/>
    </source>
</evidence>
<evidence type="ECO:0000256" key="1">
    <source>
        <dbReference type="ARBA" id="ARBA00006485"/>
    </source>
</evidence>
<dbReference type="Gene3D" id="1.10.340.70">
    <property type="match status" value="1"/>
</dbReference>
<evidence type="ECO:0000256" key="12">
    <source>
        <dbReference type="ARBA" id="ARBA00022801"/>
    </source>
</evidence>
<dbReference type="InterPro" id="IPR001878">
    <property type="entry name" value="Znf_CCHC"/>
</dbReference>
<evidence type="ECO:0000256" key="21">
    <source>
        <dbReference type="ARBA" id="ARBA00048367"/>
    </source>
</evidence>
<evidence type="ECO:0000256" key="6">
    <source>
        <dbReference type="ARBA" id="ARBA00022722"/>
    </source>
</evidence>
<dbReference type="InterPro" id="IPR008271">
    <property type="entry name" value="Ser/Thr_kinase_AS"/>
</dbReference>
<protein>
    <submittedName>
        <fullName evidence="28">Uncharacterized protein</fullName>
    </submittedName>
</protein>
<keyword evidence="7" id="KW-0479">Metal-binding</keyword>
<evidence type="ECO:0000259" key="26">
    <source>
        <dbReference type="PROSITE" id="PS50158"/>
    </source>
</evidence>
<dbReference type="Pfam" id="PF17921">
    <property type="entry name" value="Integrase_H2C2"/>
    <property type="match status" value="1"/>
</dbReference>
<feature type="region of interest" description="Disordered" evidence="24">
    <location>
        <begin position="518"/>
        <end position="570"/>
    </location>
</feature>
<evidence type="ECO:0000256" key="11">
    <source>
        <dbReference type="ARBA" id="ARBA00022777"/>
    </source>
</evidence>
<dbReference type="Gene3D" id="3.10.20.370">
    <property type="match status" value="1"/>
</dbReference>
<feature type="region of interest" description="Disordered" evidence="24">
    <location>
        <begin position="621"/>
        <end position="682"/>
    </location>
</feature>
<dbReference type="Gene3D" id="2.40.70.10">
    <property type="entry name" value="Acid Proteases"/>
    <property type="match status" value="1"/>
</dbReference>
<dbReference type="EMBL" id="VEPZ02000965">
    <property type="protein sequence ID" value="KAE8707211.1"/>
    <property type="molecule type" value="Genomic_DNA"/>
</dbReference>
<dbReference type="PROSITE" id="PS50158">
    <property type="entry name" value="ZF_CCHC"/>
    <property type="match status" value="1"/>
</dbReference>
<dbReference type="Gene3D" id="3.10.10.10">
    <property type="entry name" value="HIV Type 1 Reverse Transcriptase, subunit A, domain 1"/>
    <property type="match status" value="1"/>
</dbReference>
<feature type="compositionally biased region" description="Basic and acidic residues" evidence="24">
    <location>
        <begin position="1777"/>
        <end position="1787"/>
    </location>
</feature>
<dbReference type="InterPro" id="IPR011009">
    <property type="entry name" value="Kinase-like_dom_sf"/>
</dbReference>
<keyword evidence="3" id="KW-0645">Protease</keyword>
<dbReference type="FunFam" id="3.30.200.20:FF:000124">
    <property type="entry name" value="Cyclin-dependent kinase 4"/>
    <property type="match status" value="1"/>
</dbReference>
<dbReference type="Pfam" id="PF00069">
    <property type="entry name" value="Pkinase"/>
    <property type="match status" value="1"/>
</dbReference>
<dbReference type="Gene3D" id="3.30.70.270">
    <property type="match status" value="1"/>
</dbReference>
<keyword evidence="29" id="KW-1185">Reference proteome</keyword>
<dbReference type="InterPro" id="IPR021109">
    <property type="entry name" value="Peptidase_aspartic_dom_sf"/>
</dbReference>
<dbReference type="PROSITE" id="PS50994">
    <property type="entry name" value="INTEGRASE"/>
    <property type="match status" value="1"/>
</dbReference>
<dbReference type="GO" id="GO:0015074">
    <property type="term" value="P:DNA integration"/>
    <property type="evidence" value="ECO:0007669"/>
    <property type="project" value="UniProtKB-KW"/>
</dbReference>
<keyword evidence="22" id="KW-0863">Zinc-finger</keyword>
<feature type="domain" description="Protein kinase" evidence="25">
    <location>
        <begin position="4"/>
        <end position="289"/>
    </location>
</feature>
<keyword evidence="8 23" id="KW-0547">Nucleotide-binding</keyword>
<dbReference type="GO" id="GO:0003677">
    <property type="term" value="F:DNA binding"/>
    <property type="evidence" value="ECO:0007669"/>
    <property type="project" value="UniProtKB-KW"/>
</dbReference>
<evidence type="ECO:0000256" key="14">
    <source>
        <dbReference type="ARBA" id="ARBA00022842"/>
    </source>
</evidence>
<dbReference type="InterPro" id="IPR017441">
    <property type="entry name" value="Protein_kinase_ATP_BS"/>
</dbReference>
<dbReference type="PROSITE" id="PS00107">
    <property type="entry name" value="PROTEIN_KINASE_ATP"/>
    <property type="match status" value="1"/>
</dbReference>
<evidence type="ECO:0000259" key="27">
    <source>
        <dbReference type="PROSITE" id="PS50994"/>
    </source>
</evidence>
<evidence type="ECO:0000256" key="8">
    <source>
        <dbReference type="ARBA" id="ARBA00022741"/>
    </source>
</evidence>
<dbReference type="CDD" id="cd01647">
    <property type="entry name" value="RT_LTR"/>
    <property type="match status" value="1"/>
</dbReference>
<dbReference type="Pfam" id="PF00098">
    <property type="entry name" value="zf-CCHC"/>
    <property type="match status" value="1"/>
</dbReference>
<keyword evidence="2" id="KW-0723">Serine/threonine-protein kinase</keyword>
<feature type="compositionally biased region" description="Low complexity" evidence="24">
    <location>
        <begin position="1758"/>
        <end position="1771"/>
    </location>
</feature>
<keyword evidence="10" id="KW-0255">Endonuclease</keyword>
<evidence type="ECO:0000256" key="13">
    <source>
        <dbReference type="ARBA" id="ARBA00022840"/>
    </source>
</evidence>
<dbReference type="SMART" id="SM00220">
    <property type="entry name" value="S_TKc"/>
    <property type="match status" value="1"/>
</dbReference>
<dbReference type="Proteomes" id="UP000436088">
    <property type="component" value="Unassembled WGS sequence"/>
</dbReference>
<dbReference type="Pfam" id="PF03732">
    <property type="entry name" value="Retrotrans_gag"/>
    <property type="match status" value="1"/>
</dbReference>
<keyword evidence="5" id="KW-0548">Nucleotidyltransferase</keyword>
<keyword evidence="22" id="KW-0862">Zinc</keyword>
<organism evidence="28 29">
    <name type="scientific">Hibiscus syriacus</name>
    <name type="common">Rose of Sharon</name>
    <dbReference type="NCBI Taxonomy" id="106335"/>
    <lineage>
        <taxon>Eukaryota</taxon>
        <taxon>Viridiplantae</taxon>
        <taxon>Streptophyta</taxon>
        <taxon>Embryophyta</taxon>
        <taxon>Tracheophyta</taxon>
        <taxon>Spermatophyta</taxon>
        <taxon>Magnoliopsida</taxon>
        <taxon>eudicotyledons</taxon>
        <taxon>Gunneridae</taxon>
        <taxon>Pentapetalae</taxon>
        <taxon>rosids</taxon>
        <taxon>malvids</taxon>
        <taxon>Malvales</taxon>
        <taxon>Malvaceae</taxon>
        <taxon>Malvoideae</taxon>
        <taxon>Hibiscus</taxon>
    </lineage>
</organism>
<comment type="similarity">
    <text evidence="1">Belongs to the protein kinase superfamily. CMGC Ser/Thr protein kinase family. CDC2/CDKX subfamily.</text>
</comment>
<keyword evidence="18" id="KW-0238">DNA-binding</keyword>
<evidence type="ECO:0000256" key="18">
    <source>
        <dbReference type="ARBA" id="ARBA00023125"/>
    </source>
</evidence>
<dbReference type="Pfam" id="PF24626">
    <property type="entry name" value="SH3_Tf2-1"/>
    <property type="match status" value="1"/>
</dbReference>
<dbReference type="Gene3D" id="1.10.510.10">
    <property type="entry name" value="Transferase(Phosphotransferase) domain 1"/>
    <property type="match status" value="1"/>
</dbReference>
<evidence type="ECO:0000256" key="15">
    <source>
        <dbReference type="ARBA" id="ARBA00022908"/>
    </source>
</evidence>
<dbReference type="GO" id="GO:0004693">
    <property type="term" value="F:cyclin-dependent protein serine/threonine kinase activity"/>
    <property type="evidence" value="ECO:0007669"/>
    <property type="project" value="UniProtKB-EC"/>
</dbReference>
<dbReference type="InterPro" id="IPR000719">
    <property type="entry name" value="Prot_kinase_dom"/>
</dbReference>
<feature type="compositionally biased region" description="Polar residues" evidence="24">
    <location>
        <begin position="535"/>
        <end position="556"/>
    </location>
</feature>
<dbReference type="PANTHER" id="PTHR37984">
    <property type="entry name" value="PROTEIN CBG26694"/>
    <property type="match status" value="1"/>
</dbReference>
<evidence type="ECO:0000256" key="17">
    <source>
        <dbReference type="ARBA" id="ARBA00022932"/>
    </source>
</evidence>
<evidence type="ECO:0000256" key="3">
    <source>
        <dbReference type="ARBA" id="ARBA00022670"/>
    </source>
</evidence>
<reference evidence="28" key="1">
    <citation type="submission" date="2019-09" db="EMBL/GenBank/DDBJ databases">
        <title>Draft genome information of white flower Hibiscus syriacus.</title>
        <authorList>
            <person name="Kim Y.-M."/>
        </authorList>
    </citation>
    <scope>NUCLEOTIDE SEQUENCE [LARGE SCALE GENOMIC DNA]</scope>
    <source>
        <strain evidence="28">YM2019G1</strain>
    </source>
</reference>
<feature type="region of interest" description="Disordered" evidence="24">
    <location>
        <begin position="1732"/>
        <end position="1787"/>
    </location>
</feature>
<keyword evidence="15" id="KW-0229">DNA integration</keyword>
<comment type="caution">
    <text evidence="28">The sequence shown here is derived from an EMBL/GenBank/DDBJ whole genome shotgun (WGS) entry which is preliminary data.</text>
</comment>
<dbReference type="PROSITE" id="PS00108">
    <property type="entry name" value="PROTEIN_KINASE_ST"/>
    <property type="match status" value="1"/>
</dbReference>
<dbReference type="SUPFAM" id="SSF54160">
    <property type="entry name" value="Chromo domain-like"/>
    <property type="match status" value="1"/>
</dbReference>
<feature type="compositionally biased region" description="Low complexity" evidence="24">
    <location>
        <begin position="275"/>
        <end position="285"/>
    </location>
</feature>
<dbReference type="InterPro" id="IPR056924">
    <property type="entry name" value="SH3_Tf2-1"/>
</dbReference>
<dbReference type="SUPFAM" id="SSF56672">
    <property type="entry name" value="DNA/RNA polymerases"/>
    <property type="match status" value="1"/>
</dbReference>
<feature type="domain" description="Integrase catalytic" evidence="27">
    <location>
        <begin position="1378"/>
        <end position="1541"/>
    </location>
</feature>
<evidence type="ECO:0000256" key="19">
    <source>
        <dbReference type="ARBA" id="ARBA00023172"/>
    </source>
</evidence>
<keyword evidence="9" id="KW-0064">Aspartyl protease</keyword>
<evidence type="ECO:0000256" key="22">
    <source>
        <dbReference type="PROSITE-ProRule" id="PRU00047"/>
    </source>
</evidence>
<dbReference type="InterPro" id="IPR000477">
    <property type="entry name" value="RT_dom"/>
</dbReference>
<keyword evidence="6" id="KW-0540">Nuclease</keyword>
<evidence type="ECO:0000256" key="7">
    <source>
        <dbReference type="ARBA" id="ARBA00022723"/>
    </source>
</evidence>
<dbReference type="Gene3D" id="3.30.200.20">
    <property type="entry name" value="Phosphorylase Kinase, domain 1"/>
    <property type="match status" value="1"/>
</dbReference>
<accession>A0A6A3AR82</accession>
<dbReference type="InterPro" id="IPR041373">
    <property type="entry name" value="RT_RNaseH"/>
</dbReference>
<dbReference type="Pfam" id="PF17917">
    <property type="entry name" value="RT_RNaseH"/>
    <property type="match status" value="1"/>
</dbReference>
<dbReference type="SUPFAM" id="SSF53098">
    <property type="entry name" value="Ribonuclease H-like"/>
    <property type="match status" value="1"/>
</dbReference>
<gene>
    <name evidence="28" type="ORF">F3Y22_tig00110386pilonHSYRG00027</name>
</gene>
<dbReference type="InterPro" id="IPR001584">
    <property type="entry name" value="Integrase_cat-core"/>
</dbReference>
<dbReference type="FunFam" id="3.10.20.370:FF:000001">
    <property type="entry name" value="Retrovirus-related Pol polyprotein from transposon 17.6-like protein"/>
    <property type="match status" value="1"/>
</dbReference>
<comment type="catalytic activity">
    <reaction evidence="20">
        <text>L-threonyl-[protein] + ATP = O-phospho-L-threonyl-[protein] + ADP + H(+)</text>
        <dbReference type="Rhea" id="RHEA:46608"/>
        <dbReference type="Rhea" id="RHEA-COMP:11060"/>
        <dbReference type="Rhea" id="RHEA-COMP:11605"/>
        <dbReference type="ChEBI" id="CHEBI:15378"/>
        <dbReference type="ChEBI" id="CHEBI:30013"/>
        <dbReference type="ChEBI" id="CHEBI:30616"/>
        <dbReference type="ChEBI" id="CHEBI:61977"/>
        <dbReference type="ChEBI" id="CHEBI:456216"/>
        <dbReference type="EC" id="2.7.11.22"/>
    </reaction>
</comment>
<keyword evidence="11" id="KW-0418">Kinase</keyword>
<keyword evidence="16" id="KW-0695">RNA-directed DNA polymerase</keyword>
<feature type="compositionally biased region" description="Basic and acidic residues" evidence="24">
    <location>
        <begin position="518"/>
        <end position="529"/>
    </location>
</feature>
<evidence type="ECO:0000256" key="23">
    <source>
        <dbReference type="PROSITE-ProRule" id="PRU10141"/>
    </source>
</evidence>
<keyword evidence="14" id="KW-0460">Magnesium</keyword>
<dbReference type="GO" id="GO:0003964">
    <property type="term" value="F:RNA-directed DNA polymerase activity"/>
    <property type="evidence" value="ECO:0007669"/>
    <property type="project" value="UniProtKB-KW"/>
</dbReference>
<evidence type="ECO:0000256" key="20">
    <source>
        <dbReference type="ARBA" id="ARBA00047811"/>
    </source>
</evidence>
<dbReference type="GO" id="GO:0006310">
    <property type="term" value="P:DNA recombination"/>
    <property type="evidence" value="ECO:0007669"/>
    <property type="project" value="UniProtKB-KW"/>
</dbReference>
<feature type="binding site" evidence="23">
    <location>
        <position position="33"/>
    </location>
    <ligand>
        <name>ATP</name>
        <dbReference type="ChEBI" id="CHEBI:30616"/>
    </ligand>
</feature>
<dbReference type="Pfam" id="PF08284">
    <property type="entry name" value="RVP_2"/>
    <property type="match status" value="1"/>
</dbReference>
<dbReference type="Gene3D" id="3.30.420.10">
    <property type="entry name" value="Ribonuclease H-like superfamily/Ribonuclease H"/>
    <property type="match status" value="1"/>
</dbReference>
<dbReference type="SUPFAM" id="SSF50630">
    <property type="entry name" value="Acid proteases"/>
    <property type="match status" value="1"/>
</dbReference>
<dbReference type="InterPro" id="IPR036397">
    <property type="entry name" value="RNaseH_sf"/>
</dbReference>
<feature type="region of interest" description="Disordered" evidence="24">
    <location>
        <begin position="262"/>
        <end position="285"/>
    </location>
</feature>
<dbReference type="InterPro" id="IPR005162">
    <property type="entry name" value="Retrotrans_gag_dom"/>
</dbReference>
<dbReference type="InterPro" id="IPR012337">
    <property type="entry name" value="RNaseH-like_sf"/>
</dbReference>
<comment type="catalytic activity">
    <reaction evidence="21">
        <text>L-seryl-[protein] + ATP = O-phospho-L-seryl-[protein] + ADP + H(+)</text>
        <dbReference type="Rhea" id="RHEA:17989"/>
        <dbReference type="Rhea" id="RHEA-COMP:9863"/>
        <dbReference type="Rhea" id="RHEA-COMP:11604"/>
        <dbReference type="ChEBI" id="CHEBI:15378"/>
        <dbReference type="ChEBI" id="CHEBI:29999"/>
        <dbReference type="ChEBI" id="CHEBI:30616"/>
        <dbReference type="ChEBI" id="CHEBI:83421"/>
        <dbReference type="ChEBI" id="CHEBI:456216"/>
        <dbReference type="EC" id="2.7.11.22"/>
    </reaction>
</comment>
<proteinExistence type="inferred from homology"/>
<dbReference type="CDD" id="cd00303">
    <property type="entry name" value="retropepsin_like"/>
    <property type="match status" value="1"/>
</dbReference>
<dbReference type="GO" id="GO:0004190">
    <property type="term" value="F:aspartic-type endopeptidase activity"/>
    <property type="evidence" value="ECO:0007669"/>
    <property type="project" value="UniProtKB-KW"/>
</dbReference>
<keyword evidence="4" id="KW-0808">Transferase</keyword>
<sequence length="1787" mass="203437">MEKYEKLEKVGEGTYGKVYKAKDKATGQLVALKKTRLEMDEEGVHPTALREFSLLQMLSQSLYIVRLLCVEHVDTNKNGGSKANLYLVFEYLDTDLKKFIDSHRKGVAHCHSHSHGVLHRDLKPHNLLLDKEKGILKIADLGLDRAFTVPLKSYTHEIVTLCQSSDGFVSSIAEEILNSPLIVAPFTTPPAPSCSLCRSEFTGVNLVRRRRRRVRRAPEDASRATRAAAGRVAAGNRFNRFSTGSDRFDRFQPVFNRVLTGLTGTRDSPDRSTARPSSSRSVKPRVPVFTRSKTVAERVNLRSIKMSARCSRRTSRGRGRVARFADPIDEIRVDPPPPIGDHAPTTPTDLPPAAGIGMTTPIIGATDIESESTRVALDENFGGAPTEAEDWLQNTERRMDQLGLDSTKRYQGTVAMLDGNAYTWWESVTSSVPTDRLTWNFFKDRFRSRFLGERYLAQRRQQFQDLVQGDMTVSEYEIEFLKLLKYELRRQVVTHQDEIFDVLVGRAKDAKEVEVLASGRERVDQDRSKKFSGPMESSAQSGKRTRTSAPQRSNTRFRPAASSPLAVSRGGSSSYYNGPLCEYCGKQHSGECRKKMGLCYQCGSSGHYRRDCPQLVSFEQTTTQTPVRSQTTVQTPIRDRSQGKTRGSASRTDSRARPQQNRGPTASEARQPALVYATRRRDDRDEPEVIAGTFTIYSTPYFALLDNGSTHSYVSSSVSRNLQIPIENTKNTVTVTSPVGQAVLVNKVFRRCPLEVQGEIFLADLMELPLGEFDLILGMDWLNKHKVKLDCEYKRATLKTSDGRTVVLMCERRGYLSNIVSAMEIDHMIRKGYETFIACILNTKGALSTIEEIRTVSEFPDVFPEELPGLPPDREVEFEIETYPGSSPISMAPYRMAPKELKELKVQLQELFDRGFIRHSTSPWGAPVLFVKKKDGSLRLSTVFSKIDLRSGYYQLKVKGSDVAKTAIRTRYGHYEFLVMPFGLTNAPAAFMDLMNRVPTILDQFVVVFIDDILIYSRTEAEHDEHLKIVLRTLREHRLYAKLSKCEFWLQEVSFLGHIISARGVQGLSIIASPLTKLLRKNVLFDWGEAQQESFGKLKAVLTQAPVLIQPESGKDFTVYSDASHSGLGCVLMQESKVVAFASRQLRPHESNYPTHDLELAAVIFALKIWRHYLYGEKCYIFTDHKSLKYLMTQKELNLRQRRWLELLKDYDCVIDYHPGKANIVADALSRKTVLELRSLMAKMNLYDDGTLLAELQVKPTLVDDIKAKQPLDSSLLSIFEQVEQGTNSDYTIDQDEVLCFKGRYCVPDVAELRQTILTEAHSSPYAMHPGGDKMYRNLRERYYWIGIKKDISDFVARCLTCQQVKAEHQHPSGLLQPIKIPEWKWERITMDFVTGLPMTLSKKDSVWVIVDRLTKSSHFIPVRVNYTLDKLARLYISEIVRLHGVPLSIISDRDPRFTSRFWKALHTALGTRLDYSTSFHPQTDGQSERVIQILEDMLRGCVIDFHGSWENFLPLAEFAYNNSYQTSIRMAPYEALYGRKCRTPICWTELCDRKTLGPELVRETEDTVRLIRDRLKEAFDRQKSYADQRRKDIYPRFIGPFRILKRVGPVAYQLELPSELSRIHDVFHVSMLRRYRPDPGHIIQVEEVELRPDLSYEEEPIQILERDERVLRNRRIPMVKVQWSNRGPSEATWETLESMEAQIFRAPEDASRAIRAAAGRVAAGNRFNRFSTGSDRFQPVRTGLTGTRDSPDRSTARPSSSRSVKPRVPVFTRSKTVAERGETSNQ</sequence>
<dbReference type="SUPFAM" id="SSF56112">
    <property type="entry name" value="Protein kinase-like (PK-like)"/>
    <property type="match status" value="1"/>
</dbReference>
<keyword evidence="12" id="KW-0378">Hydrolase</keyword>
<dbReference type="InterPro" id="IPR041588">
    <property type="entry name" value="Integrase_H2C2"/>
</dbReference>
<dbReference type="InterPro" id="IPR050951">
    <property type="entry name" value="Retrovirus_Pol_polyprotein"/>
</dbReference>
<keyword evidence="19" id="KW-0233">DNA recombination</keyword>
<keyword evidence="17" id="KW-0239">DNA-directed DNA polymerase</keyword>
<dbReference type="GO" id="GO:0006508">
    <property type="term" value="P:proteolysis"/>
    <property type="evidence" value="ECO:0007669"/>
    <property type="project" value="UniProtKB-KW"/>
</dbReference>
<dbReference type="InterPro" id="IPR043502">
    <property type="entry name" value="DNA/RNA_pol_sf"/>
</dbReference>
<dbReference type="GO" id="GO:0008270">
    <property type="term" value="F:zinc ion binding"/>
    <property type="evidence" value="ECO:0007669"/>
    <property type="project" value="UniProtKB-KW"/>
</dbReference>
<evidence type="ECO:0000256" key="10">
    <source>
        <dbReference type="ARBA" id="ARBA00022759"/>
    </source>
</evidence>